<dbReference type="AlphaFoldDB" id="A0A930UHH8"/>
<evidence type="ECO:0000313" key="1">
    <source>
        <dbReference type="EMBL" id="MBF2735768.1"/>
    </source>
</evidence>
<keyword evidence="2" id="KW-1185">Reference proteome</keyword>
<comment type="caution">
    <text evidence="1">The sequence shown here is derived from an EMBL/GenBank/DDBJ whole genome shotgun (WGS) entry which is preliminary data.</text>
</comment>
<evidence type="ECO:0000313" key="2">
    <source>
        <dbReference type="Proteomes" id="UP000604381"/>
    </source>
</evidence>
<name>A0A930UHH8_9GAMM</name>
<sequence length="102" mass="11814">MRIYFVPIGTASDRPLKRYVLRFETQKALDEAVKINREEGFVQFRHEGVDLVGRIFRVAPRYFAIEVDAAKDSAEEVAELRRRRARAFKRASSGFIKPRGGR</sequence>
<gene>
    <name evidence="1" type="ORF">ISN26_06835</name>
</gene>
<dbReference type="EMBL" id="JADHEI010000052">
    <property type="protein sequence ID" value="MBF2735768.1"/>
    <property type="molecule type" value="Genomic_DNA"/>
</dbReference>
<reference evidence="1" key="1">
    <citation type="submission" date="2020-10" db="EMBL/GenBank/DDBJ databases">
        <title>An improved Amphimedon queenslandica hologenome assembly reveals how three proteobacterial symbionts can extend the metabolic phenotypic of their marine sponge host.</title>
        <authorList>
            <person name="Degnan B."/>
            <person name="Degnan S."/>
            <person name="Xiang X."/>
        </authorList>
    </citation>
    <scope>NUCLEOTIDE SEQUENCE</scope>
    <source>
        <strain evidence="1">AqS2</strain>
    </source>
</reference>
<protein>
    <submittedName>
        <fullName evidence="1">Uncharacterized protein</fullName>
    </submittedName>
</protein>
<feature type="non-terminal residue" evidence="1">
    <location>
        <position position="102"/>
    </location>
</feature>
<accession>A0A930UHH8</accession>
<proteinExistence type="predicted"/>
<dbReference type="Proteomes" id="UP000604381">
    <property type="component" value="Unassembled WGS sequence"/>
</dbReference>
<organism evidence="1 2">
    <name type="scientific">Candidatus Amphirhobacter heronislandensis</name>
    <dbReference type="NCBI Taxonomy" id="1732024"/>
    <lineage>
        <taxon>Bacteria</taxon>
        <taxon>Pseudomonadati</taxon>
        <taxon>Pseudomonadota</taxon>
        <taxon>Gammaproteobacteria</taxon>
        <taxon>Candidatus Tethybacterales</taxon>
        <taxon>Candidatus Tethybacteraceae</taxon>
        <taxon>Candidatus Amphirhobacter</taxon>
    </lineage>
</organism>